<evidence type="ECO:0000313" key="2">
    <source>
        <dbReference type="Proteomes" id="UP000548476"/>
    </source>
</evidence>
<protein>
    <submittedName>
        <fullName evidence="1">Uncharacterized protein</fullName>
    </submittedName>
</protein>
<sequence length="31" mass="3895">MSTPRFAPHRRRRFAARFAEDEIRPKLLRRR</sequence>
<name>A0A841FF11_9ACTN</name>
<reference evidence="1 2" key="1">
    <citation type="submission" date="2020-08" db="EMBL/GenBank/DDBJ databases">
        <title>Genomic Encyclopedia of Type Strains, Phase IV (KMG-IV): sequencing the most valuable type-strain genomes for metagenomic binning, comparative biology and taxonomic classification.</title>
        <authorList>
            <person name="Goeker M."/>
        </authorList>
    </citation>
    <scope>NUCLEOTIDE SEQUENCE [LARGE SCALE GENOMIC DNA]</scope>
    <source>
        <strain evidence="1 2">YIM 65646</strain>
    </source>
</reference>
<proteinExistence type="predicted"/>
<organism evidence="1 2">
    <name type="scientific">Phytomonospora endophytica</name>
    <dbReference type="NCBI Taxonomy" id="714109"/>
    <lineage>
        <taxon>Bacteria</taxon>
        <taxon>Bacillati</taxon>
        <taxon>Actinomycetota</taxon>
        <taxon>Actinomycetes</taxon>
        <taxon>Micromonosporales</taxon>
        <taxon>Micromonosporaceae</taxon>
        <taxon>Phytomonospora</taxon>
    </lineage>
</organism>
<dbReference type="Proteomes" id="UP000548476">
    <property type="component" value="Unassembled WGS sequence"/>
</dbReference>
<comment type="caution">
    <text evidence="1">The sequence shown here is derived from an EMBL/GenBank/DDBJ whole genome shotgun (WGS) entry which is preliminary data.</text>
</comment>
<gene>
    <name evidence="1" type="ORF">HNR73_002710</name>
</gene>
<accession>A0A841FF11</accession>
<dbReference type="EMBL" id="JACHGT010000005">
    <property type="protein sequence ID" value="MBB6034856.1"/>
    <property type="molecule type" value="Genomic_DNA"/>
</dbReference>
<evidence type="ECO:0000313" key="1">
    <source>
        <dbReference type="EMBL" id="MBB6034856.1"/>
    </source>
</evidence>
<keyword evidence="2" id="KW-1185">Reference proteome</keyword>
<dbReference type="AlphaFoldDB" id="A0A841FF11"/>